<proteinExistence type="predicted"/>
<dbReference type="PANTHER" id="PTHR20961">
    <property type="entry name" value="GLYCOSYLTRANSFERASE"/>
    <property type="match status" value="1"/>
</dbReference>
<dbReference type="GO" id="GO:0016757">
    <property type="term" value="F:glycosyltransferase activity"/>
    <property type="evidence" value="ECO:0007669"/>
    <property type="project" value="UniProtKB-KW"/>
</dbReference>
<dbReference type="OrthoDB" id="1156086at2"/>
<accession>A0A2T7BJZ4</accession>
<comment type="caution">
    <text evidence="5">The sequence shown here is derived from an EMBL/GenBank/DDBJ whole genome shotgun (WGS) entry which is preliminary data.</text>
</comment>
<dbReference type="InterPro" id="IPR007657">
    <property type="entry name" value="Glycosyltransferase_61"/>
</dbReference>
<protein>
    <recommendedName>
        <fullName evidence="4">Glycosyltransferase 61 catalytic domain-containing protein</fullName>
    </recommendedName>
</protein>
<keyword evidence="3" id="KW-0325">Glycoprotein</keyword>
<reference evidence="5 6" key="1">
    <citation type="submission" date="2018-04" db="EMBL/GenBank/DDBJ databases">
        <title>Chitinophaga fuyangensis sp. nov., isolated from soil in a chemical factory.</title>
        <authorList>
            <person name="Chen K."/>
        </authorList>
    </citation>
    <scope>NUCLEOTIDE SEQUENCE [LARGE SCALE GENOMIC DNA]</scope>
    <source>
        <strain evidence="5 6">LY-1</strain>
    </source>
</reference>
<evidence type="ECO:0000256" key="3">
    <source>
        <dbReference type="ARBA" id="ARBA00023180"/>
    </source>
</evidence>
<dbReference type="Proteomes" id="UP000244450">
    <property type="component" value="Unassembled WGS sequence"/>
</dbReference>
<sequence length="331" mass="37608">MNLPPNILYPGYAVETDRPQNLRPEDLPLFARNLSLDIPPVTLQRVAHAQVLKDVVLSLKPFHFYIAETRVVPVKPSKLLKRLPRLLLPARVLDQGLWITHEWGQAYYHWFADVLCRLEAVRGIVDKAVPVLLPQHYARYPYIVESLQMLGCTPFYYKPGGRVVVKDLFLPGLAAPMGLFYREVVCRLRDRLADKPAQPPHRNVFISRAKARVRRILNEDAVQELLTAYGYETHYMEDYTLAQQITLMAETRTLVGLHGAGLTNMLFMQPGAGVLELRNAGDDHSNCFFNMAADLGHRYYYTTNAGNSTDTYDVSITVDLAALEAVLERMQ</sequence>
<organism evidence="5 6">
    <name type="scientific">Chitinophaga parva</name>
    <dbReference type="NCBI Taxonomy" id="2169414"/>
    <lineage>
        <taxon>Bacteria</taxon>
        <taxon>Pseudomonadati</taxon>
        <taxon>Bacteroidota</taxon>
        <taxon>Chitinophagia</taxon>
        <taxon>Chitinophagales</taxon>
        <taxon>Chitinophagaceae</taxon>
        <taxon>Chitinophaga</taxon>
    </lineage>
</organism>
<feature type="domain" description="Glycosyltransferase 61 catalytic" evidence="4">
    <location>
        <begin position="107"/>
        <end position="275"/>
    </location>
</feature>
<evidence type="ECO:0000256" key="1">
    <source>
        <dbReference type="ARBA" id="ARBA00022676"/>
    </source>
</evidence>
<keyword evidence="2" id="KW-0808">Transferase</keyword>
<name>A0A2T7BJZ4_9BACT</name>
<evidence type="ECO:0000259" key="4">
    <source>
        <dbReference type="Pfam" id="PF04577"/>
    </source>
</evidence>
<evidence type="ECO:0000313" key="6">
    <source>
        <dbReference type="Proteomes" id="UP000244450"/>
    </source>
</evidence>
<keyword evidence="6" id="KW-1185">Reference proteome</keyword>
<evidence type="ECO:0000313" key="5">
    <source>
        <dbReference type="EMBL" id="PUZ27988.1"/>
    </source>
</evidence>
<dbReference type="Pfam" id="PF04577">
    <property type="entry name" value="Glyco_transf_61"/>
    <property type="match status" value="1"/>
</dbReference>
<keyword evidence="1" id="KW-0328">Glycosyltransferase</keyword>
<dbReference type="EMBL" id="QCYK01000001">
    <property type="protein sequence ID" value="PUZ27988.1"/>
    <property type="molecule type" value="Genomic_DNA"/>
</dbReference>
<dbReference type="RefSeq" id="WP_108684629.1">
    <property type="nucleotide sequence ID" value="NZ_QCYK01000001.1"/>
</dbReference>
<evidence type="ECO:0000256" key="2">
    <source>
        <dbReference type="ARBA" id="ARBA00022679"/>
    </source>
</evidence>
<gene>
    <name evidence="5" type="ORF">DCC81_00425</name>
</gene>
<dbReference type="AlphaFoldDB" id="A0A2T7BJZ4"/>
<dbReference type="InterPro" id="IPR049625">
    <property type="entry name" value="Glyco_transf_61_cat"/>
</dbReference>